<protein>
    <recommendedName>
        <fullName evidence="3">FAS1 domain-containing protein</fullName>
    </recommendedName>
</protein>
<organism evidence="4 5">
    <name type="scientific">Exophiala bonariae</name>
    <dbReference type="NCBI Taxonomy" id="1690606"/>
    <lineage>
        <taxon>Eukaryota</taxon>
        <taxon>Fungi</taxon>
        <taxon>Dikarya</taxon>
        <taxon>Ascomycota</taxon>
        <taxon>Pezizomycotina</taxon>
        <taxon>Eurotiomycetes</taxon>
        <taxon>Chaetothyriomycetidae</taxon>
        <taxon>Chaetothyriales</taxon>
        <taxon>Herpotrichiellaceae</taxon>
        <taxon>Exophiala</taxon>
    </lineage>
</organism>
<feature type="signal peptide" evidence="2">
    <location>
        <begin position="1"/>
        <end position="17"/>
    </location>
</feature>
<dbReference type="FunFam" id="2.30.180.10:FF:000032">
    <property type="entry name" value="Fasciclin domain-containing protein, putative"/>
    <property type="match status" value="1"/>
</dbReference>
<feature type="domain" description="FAS1" evidence="3">
    <location>
        <begin position="169"/>
        <end position="298"/>
    </location>
</feature>
<dbReference type="InterPro" id="IPR000782">
    <property type="entry name" value="FAS1_domain"/>
</dbReference>
<evidence type="ECO:0000313" key="5">
    <source>
        <dbReference type="Proteomes" id="UP001358417"/>
    </source>
</evidence>
<comment type="caution">
    <text evidence="4">The sequence shown here is derived from an EMBL/GenBank/DDBJ whole genome shotgun (WGS) entry which is preliminary data.</text>
</comment>
<dbReference type="SMART" id="SM00554">
    <property type="entry name" value="FAS1"/>
    <property type="match status" value="2"/>
</dbReference>
<evidence type="ECO:0000256" key="1">
    <source>
        <dbReference type="SAM" id="MobiDB-lite"/>
    </source>
</evidence>
<accession>A0AAV9N794</accession>
<dbReference type="Proteomes" id="UP001358417">
    <property type="component" value="Unassembled WGS sequence"/>
</dbReference>
<dbReference type="GO" id="GO:0000329">
    <property type="term" value="C:fungal-type vacuole membrane"/>
    <property type="evidence" value="ECO:0007669"/>
    <property type="project" value="TreeGrafter"/>
</dbReference>
<dbReference type="InterPro" id="IPR050904">
    <property type="entry name" value="Adhesion/Biosynth-related"/>
</dbReference>
<evidence type="ECO:0000256" key="2">
    <source>
        <dbReference type="SAM" id="SignalP"/>
    </source>
</evidence>
<dbReference type="PROSITE" id="PS50213">
    <property type="entry name" value="FAS1"/>
    <property type="match status" value="2"/>
</dbReference>
<reference evidence="4 5" key="1">
    <citation type="submission" date="2023-08" db="EMBL/GenBank/DDBJ databases">
        <title>Black Yeasts Isolated from many extreme environments.</title>
        <authorList>
            <person name="Coleine C."/>
            <person name="Stajich J.E."/>
            <person name="Selbmann L."/>
        </authorList>
    </citation>
    <scope>NUCLEOTIDE SEQUENCE [LARGE SCALE GENOMIC DNA]</scope>
    <source>
        <strain evidence="4 5">CCFEE 5792</strain>
    </source>
</reference>
<sequence>MLFKGLTLSALAGAVLAQQATPDLVTLLSNQTELSNLTSYLQLFPDFTGQLGGLQNITLLAPNNAAFANLLNSSAGAALTNGDTDLITALFSYHVINGTFANLTEQKFVPTLLQPPQFANVTGGQRIAVYADGNVTTFVSGLLTTANVTGEALNFTGGVVHIIDNVLLIPQNVSETATQLNLTAAAGALTTADLVEAVDHIPESTFFVPSNEAFARIGSALPNLTTEELTSILTYHVVNGTVGYSNLLENGTQLPTLEGTNVTITVEESGSVFVNGAKVVIPDVLVANGVVHVIDNVLNPENSTQTAPSGDSESGTPAFEGASSASDIPFTSGVAQPTSTIATESAPGATAASSSSAGAGVPMQTGAMGAAALFGGAALVLNL</sequence>
<feature type="region of interest" description="Disordered" evidence="1">
    <location>
        <begin position="300"/>
        <end position="334"/>
    </location>
</feature>
<dbReference type="Gene3D" id="2.30.180.10">
    <property type="entry name" value="FAS1 domain"/>
    <property type="match status" value="2"/>
</dbReference>
<evidence type="ECO:0000259" key="3">
    <source>
        <dbReference type="PROSITE" id="PS50213"/>
    </source>
</evidence>
<keyword evidence="2" id="KW-0732">Signal</keyword>
<name>A0AAV9N794_9EURO</name>
<dbReference type="RefSeq" id="XP_064705417.1">
    <property type="nucleotide sequence ID" value="XM_064847064.1"/>
</dbReference>
<dbReference type="Pfam" id="PF02469">
    <property type="entry name" value="Fasciclin"/>
    <property type="match status" value="2"/>
</dbReference>
<dbReference type="EMBL" id="JAVRRD010000016">
    <property type="protein sequence ID" value="KAK5050917.1"/>
    <property type="molecule type" value="Genomic_DNA"/>
</dbReference>
<dbReference type="InterPro" id="IPR036378">
    <property type="entry name" value="FAS1_dom_sf"/>
</dbReference>
<dbReference type="GeneID" id="89971663"/>
<feature type="compositionally biased region" description="Polar residues" evidence="1">
    <location>
        <begin position="300"/>
        <end position="315"/>
    </location>
</feature>
<dbReference type="PANTHER" id="PTHR10900:SF77">
    <property type="entry name" value="FI19380P1"/>
    <property type="match status" value="1"/>
</dbReference>
<dbReference type="SUPFAM" id="SSF82153">
    <property type="entry name" value="FAS1 domain"/>
    <property type="match status" value="2"/>
</dbReference>
<dbReference type="GO" id="GO:0016236">
    <property type="term" value="P:macroautophagy"/>
    <property type="evidence" value="ECO:0007669"/>
    <property type="project" value="TreeGrafter"/>
</dbReference>
<dbReference type="PANTHER" id="PTHR10900">
    <property type="entry name" value="PERIOSTIN-RELATED"/>
    <property type="match status" value="1"/>
</dbReference>
<proteinExistence type="predicted"/>
<evidence type="ECO:0000313" key="4">
    <source>
        <dbReference type="EMBL" id="KAK5050917.1"/>
    </source>
</evidence>
<feature type="domain" description="FAS1" evidence="3">
    <location>
        <begin position="21"/>
        <end position="167"/>
    </location>
</feature>
<feature type="chain" id="PRO_5043530166" description="FAS1 domain-containing protein" evidence="2">
    <location>
        <begin position="18"/>
        <end position="383"/>
    </location>
</feature>
<keyword evidence="5" id="KW-1185">Reference proteome</keyword>
<gene>
    <name evidence="4" type="ORF">LTR84_003476</name>
</gene>
<dbReference type="AlphaFoldDB" id="A0AAV9N794"/>